<comment type="caution">
    <text evidence="5">The sequence shown here is derived from an EMBL/GenBank/DDBJ whole genome shotgun (WGS) entry which is preliminary data.</text>
</comment>
<evidence type="ECO:0000256" key="1">
    <source>
        <dbReference type="ARBA" id="ARBA00022612"/>
    </source>
</evidence>
<dbReference type="EMBL" id="JACSQN010000005">
    <property type="protein sequence ID" value="MBD7984405.1"/>
    <property type="molecule type" value="Genomic_DNA"/>
</dbReference>
<keyword evidence="3" id="KW-0472">Membrane</keyword>
<evidence type="ECO:0000256" key="2">
    <source>
        <dbReference type="SAM" id="Coils"/>
    </source>
</evidence>
<evidence type="ECO:0000313" key="5">
    <source>
        <dbReference type="EMBL" id="MBD7984405.1"/>
    </source>
</evidence>
<feature type="transmembrane region" description="Helical" evidence="3">
    <location>
        <begin position="564"/>
        <end position="591"/>
    </location>
</feature>
<proteinExistence type="predicted"/>
<keyword evidence="6" id="KW-1185">Reference proteome</keyword>
<dbReference type="NCBIfam" id="TIGR01760">
    <property type="entry name" value="tape_meas_TP901"/>
    <property type="match status" value="2"/>
</dbReference>
<gene>
    <name evidence="5" type="ORF">H9649_07430</name>
</gene>
<dbReference type="PANTHER" id="PTHR37813:SF1">
    <property type="entry name" value="FELS-2 PROPHAGE PROTEIN"/>
    <property type="match status" value="1"/>
</dbReference>
<sequence length="1154" mass="125710">MASKDVGTLRTRLSWEDEGSVKSLQGFKNDLKSLRTEMGVAKSSGKDYSQSLKGLREQSDILTRTLKTQKEQVEELRKRYEESKRVKGEDSDQTRKLSDEYNKSVAAMNRTEQQLERVNGAIKQQIDPLQRLGKQWQETGDKMQSIGKSMTDFGKTYSMKVTAPIVGIGTAAFKAASDYESAFAGVRKTVDMTEEEFASLSRAIRDMAKEIPAAATEIASVAEVAGQLGIQNDAIEGFTKTMINMGVATNMSAEDAATALARFANITQMSQKDFDKLGSVVVELGNNFATTEREIVDMGLRLAGAGAQVGMSEADILALATALSSVGIEAEMGGSAISRVMVNMQVATSSGFKKMNDLMSTTGLSLRDLQMMASHSGKAFGYLAEDMGMTKKELSALVKSGADLENFAKIAGMTGEEFKKAFEKDAIGALGAFINGLANAEEAGSSAIEMLQEMGITEIRLRDSLLRAGGASELFAKAVDLSTEAWDANIALTKEAEERYKTTESQLKILWNRIKDIGISLGDALIPALMSAIDAAEPFIRQIEAGAIAFSEMDESQQQTIIKLLALVAAVGPASIALGGLTTTVGGVVSVGGKLMSTLGKAGGGGMLGRFALMGPGAATPVGLAVLGIGALAVGVYALDKAMYESLDTTLKSIERRKEEIDTLDKTIVAFEQLKLKNKLSTDEMLRFMDISSELKNAKSEEAIKTLTDEQQKLFEKSGLTNDEMGRFLELNDTLVQKAPSTAKAISEQGNAYTHVLEELKKLNQEERTRLTNDTYAKLSTEIKKQEGLLTNQKKLTEAIKEDEKKRSKANDDVTTAVGKLNEKNLELAKLRERAATATGSELDKLNQMIKWGEQEAILADNAVFRAQDKVDKIEKEIGKKQKSLEETNKELAAFDRLIGEYEEMILLQAGITAERGQGISKLNEEQRNIDTARKKLEEMRKAGGLVGGEYDEQNKKLTDQQKKIDEARRKLEEMNVVAGKTIYKEVNVKTNPSIASLNSQIGSSVNKTVNIQTGPMPIGYATGTDYHPGGKFIAGEEGYELGRMGNKWELLNFGMYNRPAGYEVFTHDESKKILKAMNNLPAYETGARASGEAARFTDNLNKSNQPADQVIHIQPAPIYLDGQVIGEAVFDVVDTKMDNKMSSQLRYIGVKKR</sequence>
<evidence type="ECO:0000313" key="6">
    <source>
        <dbReference type="Proteomes" id="UP000626786"/>
    </source>
</evidence>
<keyword evidence="3" id="KW-0812">Transmembrane</keyword>
<evidence type="ECO:0000259" key="4">
    <source>
        <dbReference type="Pfam" id="PF10145"/>
    </source>
</evidence>
<dbReference type="PANTHER" id="PTHR37813">
    <property type="entry name" value="FELS-2 PROPHAGE PROTEIN"/>
    <property type="match status" value="1"/>
</dbReference>
<dbReference type="Proteomes" id="UP000626786">
    <property type="component" value="Unassembled WGS sequence"/>
</dbReference>
<feature type="coiled-coil region" evidence="2">
    <location>
        <begin position="871"/>
        <end position="978"/>
    </location>
</feature>
<protein>
    <submittedName>
        <fullName evidence="5">Phage tail tape measure protein</fullName>
    </submittedName>
</protein>
<feature type="transmembrane region" description="Helical" evidence="3">
    <location>
        <begin position="611"/>
        <end position="639"/>
    </location>
</feature>
<organism evidence="5 6">
    <name type="scientific">Sporosarcina quadrami</name>
    <dbReference type="NCBI Taxonomy" id="2762234"/>
    <lineage>
        <taxon>Bacteria</taxon>
        <taxon>Bacillati</taxon>
        <taxon>Bacillota</taxon>
        <taxon>Bacilli</taxon>
        <taxon>Bacillales</taxon>
        <taxon>Caryophanaceae</taxon>
        <taxon>Sporosarcina</taxon>
    </lineage>
</organism>
<accession>A0ABR8U9C7</accession>
<feature type="coiled-coil region" evidence="2">
    <location>
        <begin position="793"/>
        <end position="841"/>
    </location>
</feature>
<reference evidence="5 6" key="1">
    <citation type="submission" date="2020-08" db="EMBL/GenBank/DDBJ databases">
        <title>A Genomic Blueprint of the Chicken Gut Microbiome.</title>
        <authorList>
            <person name="Gilroy R."/>
            <person name="Ravi A."/>
            <person name="Getino M."/>
            <person name="Pursley I."/>
            <person name="Horton D.L."/>
            <person name="Alikhan N.-F."/>
            <person name="Baker D."/>
            <person name="Gharbi K."/>
            <person name="Hall N."/>
            <person name="Watson M."/>
            <person name="Adriaenssens E.M."/>
            <person name="Foster-Nyarko E."/>
            <person name="Jarju S."/>
            <person name="Secka A."/>
            <person name="Antonio M."/>
            <person name="Oren A."/>
            <person name="Chaudhuri R."/>
            <person name="La Ragione R.M."/>
            <person name="Hildebrand F."/>
            <person name="Pallen M.J."/>
        </authorList>
    </citation>
    <scope>NUCLEOTIDE SEQUENCE [LARGE SCALE GENOMIC DNA]</scope>
    <source>
        <strain evidence="5 6">Sa2YVA2</strain>
    </source>
</reference>
<feature type="coiled-coil region" evidence="2">
    <location>
        <begin position="52"/>
        <end position="86"/>
    </location>
</feature>
<name>A0ABR8U9C7_9BACL</name>
<feature type="domain" description="Phage tail tape measure protein" evidence="4">
    <location>
        <begin position="202"/>
        <end position="392"/>
    </location>
</feature>
<keyword evidence="2" id="KW-0175">Coiled coil</keyword>
<keyword evidence="1" id="KW-1188">Viral release from host cell</keyword>
<dbReference type="Pfam" id="PF10145">
    <property type="entry name" value="PhageMin_Tail"/>
    <property type="match status" value="1"/>
</dbReference>
<evidence type="ECO:0000256" key="3">
    <source>
        <dbReference type="SAM" id="Phobius"/>
    </source>
</evidence>
<dbReference type="InterPro" id="IPR010090">
    <property type="entry name" value="Phage_tape_meas"/>
</dbReference>
<dbReference type="Gene3D" id="1.10.287.950">
    <property type="entry name" value="Methyl-accepting chemotaxis protein"/>
    <property type="match status" value="1"/>
</dbReference>
<dbReference type="RefSeq" id="WP_191694095.1">
    <property type="nucleotide sequence ID" value="NZ_JACSQN010000005.1"/>
</dbReference>
<keyword evidence="3" id="KW-1133">Transmembrane helix</keyword>